<dbReference type="GO" id="GO:0046931">
    <property type="term" value="P:pore complex assembly"/>
    <property type="evidence" value="ECO:0007669"/>
    <property type="project" value="InterPro"/>
</dbReference>
<keyword evidence="7" id="KW-1185">Reference proteome</keyword>
<dbReference type="GO" id="GO:0044218">
    <property type="term" value="C:other organism cell membrane"/>
    <property type="evidence" value="ECO:0007669"/>
    <property type="project" value="UniProtKB-KW"/>
</dbReference>
<evidence type="ECO:0000256" key="4">
    <source>
        <dbReference type="ARBA" id="ARBA00023298"/>
    </source>
</evidence>
<dbReference type="EMBL" id="KL893264">
    <property type="protein sequence ID" value="KGL80647.1"/>
    <property type="molecule type" value="Genomic_DNA"/>
</dbReference>
<dbReference type="AlphaFoldDB" id="A0A099ZFS1"/>
<dbReference type="GO" id="GO:0046930">
    <property type="term" value="C:pore complex"/>
    <property type="evidence" value="ECO:0007669"/>
    <property type="project" value="InterPro"/>
</dbReference>
<proteinExistence type="predicted"/>
<dbReference type="GO" id="GO:0006812">
    <property type="term" value="P:monoatomic cation transport"/>
    <property type="evidence" value="ECO:0007669"/>
    <property type="project" value="InterPro"/>
</dbReference>
<dbReference type="Proteomes" id="UP000053641">
    <property type="component" value="Unassembled WGS sequence"/>
</dbReference>
<evidence type="ECO:0000256" key="2">
    <source>
        <dbReference type="ARBA" id="ARBA00004532"/>
    </source>
</evidence>
<dbReference type="Gene3D" id="2.60.270.20">
    <property type="entry name" value="Cytolysin/lectin"/>
    <property type="match status" value="1"/>
</dbReference>
<keyword evidence="3" id="KW-1052">Target cell membrane</keyword>
<evidence type="ECO:0000256" key="3">
    <source>
        <dbReference type="ARBA" id="ARBA00022537"/>
    </source>
</evidence>
<keyword evidence="4" id="KW-0472">Membrane</keyword>
<evidence type="ECO:0000256" key="5">
    <source>
        <dbReference type="ARBA" id="ARBA00023331"/>
    </source>
</evidence>
<keyword evidence="5" id="KW-0166">Nematocyst</keyword>
<accession>A0A099ZFS1</accession>
<dbReference type="GO" id="GO:0042151">
    <property type="term" value="C:nematocyst"/>
    <property type="evidence" value="ECO:0007669"/>
    <property type="project" value="UniProtKB-SubCell"/>
</dbReference>
<sequence>ESLLSSITVSRAVVIEITNKTNSVTLKDFSQSYCFSGVTYIPPPFEVCPGSTERCAFAKSAYSLRGSVGALVCKVDSSFLAIMFSNPFDYILYNIEFALEIFTTDNDAEGLYDIYHRMMKKKSKNSTRFQRGTAKDPENQVLEVSKGKIHVVARMSNNSKAILKVQIHDEIPPPYSQ</sequence>
<dbReference type="SUPFAM" id="SSF63724">
    <property type="entry name" value="Cytolysin/lectin"/>
    <property type="match status" value="1"/>
</dbReference>
<gene>
    <name evidence="6" type="ORF">N309_12755</name>
</gene>
<feature type="non-terminal residue" evidence="6">
    <location>
        <position position="177"/>
    </location>
</feature>
<dbReference type="PANTHER" id="PTHR40388:SF1">
    <property type="entry name" value="BRYOPORIN"/>
    <property type="match status" value="1"/>
</dbReference>
<dbReference type="Pfam" id="PF06369">
    <property type="entry name" value="Anemone_cytotox"/>
    <property type="match status" value="1"/>
</dbReference>
<feature type="non-terminal residue" evidence="6">
    <location>
        <position position="1"/>
    </location>
</feature>
<name>A0A099ZFS1_TINGU</name>
<dbReference type="GO" id="GO:0015267">
    <property type="term" value="F:channel activity"/>
    <property type="evidence" value="ECO:0007669"/>
    <property type="project" value="InterPro"/>
</dbReference>
<evidence type="ECO:0000313" key="6">
    <source>
        <dbReference type="EMBL" id="KGL80647.1"/>
    </source>
</evidence>
<reference evidence="6 7" key="1">
    <citation type="submission" date="2014-06" db="EMBL/GenBank/DDBJ databases">
        <title>Genome evolution of avian class.</title>
        <authorList>
            <person name="Zhang G."/>
            <person name="Li C."/>
        </authorList>
    </citation>
    <scope>NUCLEOTIDE SEQUENCE [LARGE SCALE GENOMIC DNA]</scope>
    <source>
        <strain evidence="6">BGI_N309</strain>
    </source>
</reference>
<dbReference type="InterPro" id="IPR015926">
    <property type="entry name" value="Cytolysin/lectin"/>
</dbReference>
<organism evidence="6 7">
    <name type="scientific">Tinamus guttatus</name>
    <name type="common">White-throated tinamou</name>
    <dbReference type="NCBI Taxonomy" id="94827"/>
    <lineage>
        <taxon>Eukaryota</taxon>
        <taxon>Metazoa</taxon>
        <taxon>Chordata</taxon>
        <taxon>Craniata</taxon>
        <taxon>Vertebrata</taxon>
        <taxon>Euteleostomi</taxon>
        <taxon>Archelosauria</taxon>
        <taxon>Archosauria</taxon>
        <taxon>Dinosauria</taxon>
        <taxon>Saurischia</taxon>
        <taxon>Theropoda</taxon>
        <taxon>Coelurosauria</taxon>
        <taxon>Aves</taxon>
        <taxon>Palaeognathae</taxon>
        <taxon>Tinamiformes</taxon>
        <taxon>Tinamidae</taxon>
        <taxon>Tinamus</taxon>
    </lineage>
</organism>
<protein>
    <submittedName>
        <fullName evidence="6">Uncharacterized protein</fullName>
    </submittedName>
</protein>
<keyword evidence="4" id="KW-1053">Target membrane</keyword>
<comment type="subcellular location">
    <subcellularLocation>
        <location evidence="2">Nematocyst</location>
    </subcellularLocation>
    <subcellularLocation>
        <location evidence="1">Target cell membrane</location>
    </subcellularLocation>
</comment>
<dbReference type="InterPro" id="IPR009104">
    <property type="entry name" value="Anemon_actinoporin-like"/>
</dbReference>
<dbReference type="PANTHER" id="PTHR40388">
    <property type="entry name" value="BRYOPORIN"/>
    <property type="match status" value="1"/>
</dbReference>
<evidence type="ECO:0000313" key="7">
    <source>
        <dbReference type="Proteomes" id="UP000053641"/>
    </source>
</evidence>
<dbReference type="InterPro" id="IPR050677">
    <property type="entry name" value="Actinoporin_PFT"/>
</dbReference>
<dbReference type="GO" id="GO:0051715">
    <property type="term" value="P:cytolysis in another organism"/>
    <property type="evidence" value="ECO:0007669"/>
    <property type="project" value="InterPro"/>
</dbReference>
<evidence type="ECO:0000256" key="1">
    <source>
        <dbReference type="ARBA" id="ARBA00004175"/>
    </source>
</evidence>